<dbReference type="RefSeq" id="WP_091277391.1">
    <property type="nucleotide sequence ID" value="NZ_FAOZ01000008.1"/>
</dbReference>
<evidence type="ECO:0000259" key="1">
    <source>
        <dbReference type="SMART" id="SM00829"/>
    </source>
</evidence>
<dbReference type="EMBL" id="FAOZ01000008">
    <property type="protein sequence ID" value="CUU56708.1"/>
    <property type="molecule type" value="Genomic_DNA"/>
</dbReference>
<reference evidence="3" key="1">
    <citation type="submission" date="2015-11" db="EMBL/GenBank/DDBJ databases">
        <authorList>
            <person name="Varghese N."/>
        </authorList>
    </citation>
    <scope>NUCLEOTIDE SEQUENCE [LARGE SCALE GENOMIC DNA]</scope>
    <source>
        <strain evidence="3">DSM 45899</strain>
    </source>
</reference>
<dbReference type="GO" id="GO:0008270">
    <property type="term" value="F:zinc ion binding"/>
    <property type="evidence" value="ECO:0007669"/>
    <property type="project" value="InterPro"/>
</dbReference>
<sequence>MTSTVTPAGETVRAVVCTDLVGEDALELRDRPRAPLGPKAVRIRVRAASVNYPDVLMIRGEYQARTEPPFVPGTEVAGDVIEVGAEIAAVAGGIAVGDRVLSVVGSGAFATEADAVPPWQQTHRIPAEMPYDEAAAFTITYGTAYHGLIRRGGLRAGESVLITGASGGCGSAAVQVARAAGARVLAVAGGAEKTALVRQLGADVVIDHRELDPRDPKALSVLVRGHTGGEGVDVVFDTVGGTDIREPLRSLAWYGRYLTIGFAGGIPTVSVNQTILKCVSIIGVAYGMSALRDPASNEQDMRALFDWYRQGLVRPSIGHRFPLEQAAEALRVVRQRRALGKVVIEMPAPAADQAANQDGGR</sequence>
<dbReference type="InterPro" id="IPR051397">
    <property type="entry name" value="Zn-ADH-like_protein"/>
</dbReference>
<dbReference type="InterPro" id="IPR020843">
    <property type="entry name" value="ER"/>
</dbReference>
<dbReference type="PANTHER" id="PTHR43677">
    <property type="entry name" value="SHORT-CHAIN DEHYDROGENASE/REDUCTASE"/>
    <property type="match status" value="1"/>
</dbReference>
<dbReference type="SMART" id="SM00829">
    <property type="entry name" value="PKS_ER"/>
    <property type="match status" value="1"/>
</dbReference>
<dbReference type="SUPFAM" id="SSF50129">
    <property type="entry name" value="GroES-like"/>
    <property type="match status" value="1"/>
</dbReference>
<proteinExistence type="predicted"/>
<dbReference type="SUPFAM" id="SSF51735">
    <property type="entry name" value="NAD(P)-binding Rossmann-fold domains"/>
    <property type="match status" value="1"/>
</dbReference>
<dbReference type="Gene3D" id="3.40.50.720">
    <property type="entry name" value="NAD(P)-binding Rossmann-like Domain"/>
    <property type="match status" value="1"/>
</dbReference>
<dbReference type="PANTHER" id="PTHR43677:SF4">
    <property type="entry name" value="QUINONE OXIDOREDUCTASE-LIKE PROTEIN 2"/>
    <property type="match status" value="1"/>
</dbReference>
<dbReference type="Pfam" id="PF08240">
    <property type="entry name" value="ADH_N"/>
    <property type="match status" value="1"/>
</dbReference>
<accession>A0A0S4QMW7</accession>
<name>A0A0S4QMW7_9ACTN</name>
<dbReference type="InterPro" id="IPR002364">
    <property type="entry name" value="Quin_OxRdtase/zeta-crystal_CS"/>
</dbReference>
<keyword evidence="3" id="KW-1185">Reference proteome</keyword>
<feature type="domain" description="Enoyl reductase (ER)" evidence="1">
    <location>
        <begin position="22"/>
        <end position="344"/>
    </location>
</feature>
<evidence type="ECO:0000313" key="2">
    <source>
        <dbReference type="EMBL" id="CUU56708.1"/>
    </source>
</evidence>
<dbReference type="InterPro" id="IPR036291">
    <property type="entry name" value="NAD(P)-bd_dom_sf"/>
</dbReference>
<dbReference type="Pfam" id="PF13602">
    <property type="entry name" value="ADH_zinc_N_2"/>
    <property type="match status" value="1"/>
</dbReference>
<dbReference type="Gene3D" id="3.90.180.10">
    <property type="entry name" value="Medium-chain alcohol dehydrogenases, catalytic domain"/>
    <property type="match status" value="1"/>
</dbReference>
<dbReference type="Proteomes" id="UP000198802">
    <property type="component" value="Unassembled WGS sequence"/>
</dbReference>
<dbReference type="GO" id="GO:0016491">
    <property type="term" value="F:oxidoreductase activity"/>
    <property type="evidence" value="ECO:0007669"/>
    <property type="project" value="InterPro"/>
</dbReference>
<dbReference type="AlphaFoldDB" id="A0A0S4QMW7"/>
<gene>
    <name evidence="2" type="ORF">Ga0074812_108236</name>
</gene>
<organism evidence="2 3">
    <name type="scientific">Parafrankia irregularis</name>
    <dbReference type="NCBI Taxonomy" id="795642"/>
    <lineage>
        <taxon>Bacteria</taxon>
        <taxon>Bacillati</taxon>
        <taxon>Actinomycetota</taxon>
        <taxon>Actinomycetes</taxon>
        <taxon>Frankiales</taxon>
        <taxon>Frankiaceae</taxon>
        <taxon>Parafrankia</taxon>
    </lineage>
</organism>
<evidence type="ECO:0000313" key="3">
    <source>
        <dbReference type="Proteomes" id="UP000198802"/>
    </source>
</evidence>
<dbReference type="PROSITE" id="PS01162">
    <property type="entry name" value="QOR_ZETA_CRYSTAL"/>
    <property type="match status" value="1"/>
</dbReference>
<protein>
    <submittedName>
        <fullName evidence="2">NADPH2:quinone reductase</fullName>
    </submittedName>
</protein>
<dbReference type="InterPro" id="IPR011032">
    <property type="entry name" value="GroES-like_sf"/>
</dbReference>
<dbReference type="InterPro" id="IPR013154">
    <property type="entry name" value="ADH-like_N"/>
</dbReference>
<dbReference type="CDD" id="cd08241">
    <property type="entry name" value="QOR1"/>
    <property type="match status" value="1"/>
</dbReference>